<dbReference type="RefSeq" id="XP_019545734.3">
    <property type="nucleotide sequence ID" value="XM_019690189.3"/>
</dbReference>
<dbReference type="InterPro" id="IPR001314">
    <property type="entry name" value="Peptidase_S1A"/>
</dbReference>
<organism evidence="6 7">
    <name type="scientific">Aedes albopictus</name>
    <name type="common">Asian tiger mosquito</name>
    <name type="synonym">Stegomyia albopicta</name>
    <dbReference type="NCBI Taxonomy" id="7160"/>
    <lineage>
        <taxon>Eukaryota</taxon>
        <taxon>Metazoa</taxon>
        <taxon>Ecdysozoa</taxon>
        <taxon>Arthropoda</taxon>
        <taxon>Hexapoda</taxon>
        <taxon>Insecta</taxon>
        <taxon>Pterygota</taxon>
        <taxon>Neoptera</taxon>
        <taxon>Endopterygota</taxon>
        <taxon>Diptera</taxon>
        <taxon>Nematocera</taxon>
        <taxon>Culicoidea</taxon>
        <taxon>Culicidae</taxon>
        <taxon>Culicinae</taxon>
        <taxon>Aedini</taxon>
        <taxon>Aedes</taxon>
        <taxon>Stegomyia</taxon>
    </lineage>
</organism>
<keyword evidence="4" id="KW-0732">Signal</keyword>
<dbReference type="PRINTS" id="PR00722">
    <property type="entry name" value="CHYMOTRYPSIN"/>
</dbReference>
<feature type="signal peptide" evidence="4">
    <location>
        <begin position="1"/>
        <end position="21"/>
    </location>
</feature>
<evidence type="ECO:0000313" key="6">
    <source>
        <dbReference type="EnsemblMetazoa" id="AALFPA23_020053.P29531"/>
    </source>
</evidence>
<dbReference type="SMART" id="SM00020">
    <property type="entry name" value="Tryp_SPc"/>
    <property type="match status" value="1"/>
</dbReference>
<reference evidence="7" key="1">
    <citation type="journal article" date="2015" name="Proc. Natl. Acad. Sci. U.S.A.">
        <title>Genome sequence of the Asian Tiger mosquito, Aedes albopictus, reveals insights into its biology, genetics, and evolution.</title>
        <authorList>
            <person name="Chen X.G."/>
            <person name="Jiang X."/>
            <person name="Gu J."/>
            <person name="Xu M."/>
            <person name="Wu Y."/>
            <person name="Deng Y."/>
            <person name="Zhang C."/>
            <person name="Bonizzoni M."/>
            <person name="Dermauw W."/>
            <person name="Vontas J."/>
            <person name="Armbruster P."/>
            <person name="Huang X."/>
            <person name="Yang Y."/>
            <person name="Zhang H."/>
            <person name="He W."/>
            <person name="Peng H."/>
            <person name="Liu Y."/>
            <person name="Wu K."/>
            <person name="Chen J."/>
            <person name="Lirakis M."/>
            <person name="Topalis P."/>
            <person name="Van Leeuwen T."/>
            <person name="Hall A.B."/>
            <person name="Jiang X."/>
            <person name="Thorpe C."/>
            <person name="Mueller R.L."/>
            <person name="Sun C."/>
            <person name="Waterhouse R.M."/>
            <person name="Yan G."/>
            <person name="Tu Z.J."/>
            <person name="Fang X."/>
            <person name="James A.A."/>
        </authorList>
    </citation>
    <scope>NUCLEOTIDE SEQUENCE [LARGE SCALE GENOMIC DNA]</scope>
    <source>
        <strain evidence="7">Foshan</strain>
    </source>
</reference>
<comment type="similarity">
    <text evidence="2">Belongs to the peptidase S1 family. CLIP subfamily.</text>
</comment>
<dbReference type="PROSITE" id="PS00134">
    <property type="entry name" value="TRYPSIN_HIS"/>
    <property type="match status" value="1"/>
</dbReference>
<name>A0ABM1ZMZ3_AEDAL</name>
<reference evidence="6" key="2">
    <citation type="submission" date="2025-05" db="UniProtKB">
        <authorList>
            <consortium name="EnsemblMetazoa"/>
        </authorList>
    </citation>
    <scope>IDENTIFICATION</scope>
    <source>
        <strain evidence="6">Foshan</strain>
    </source>
</reference>
<keyword evidence="1" id="KW-1015">Disulfide bond</keyword>
<dbReference type="InterPro" id="IPR033116">
    <property type="entry name" value="TRYPSIN_SER"/>
</dbReference>
<dbReference type="SUPFAM" id="SSF50494">
    <property type="entry name" value="Trypsin-like serine proteases"/>
    <property type="match status" value="1"/>
</dbReference>
<sequence>MITWFFRAFAFLALFLSLVQGQRLSKRKCSEFREQTIQRAQFIYLLPKPDPILVEIFNCSKTVNLIINGEDAKPGEFPHQALIGWRSKTNPRKYDFLCGGSLISERFVLTAAHCFIPGRPQIVRLGENDLTNDNDNQEDYEIEDYTLHPKYKFSASYHDIALIKLAEDVTFSFFVRPACLWDTMAMNVTKVVATGFGFTEELKMSDILQKVPLDLFAKDECVQQYAGQRKFKQGIIDQQLCIGSEHEERDTCQGDSGGPVQVITETNGCIHHVLAVTSAGSFCGVGRSPAVYTRVASYIDWIESIVWK</sequence>
<accession>A0ABM1ZMZ3</accession>
<keyword evidence="3" id="KW-0720">Serine protease</keyword>
<dbReference type="PROSITE" id="PS00135">
    <property type="entry name" value="TRYPSIN_SER"/>
    <property type="match status" value="1"/>
</dbReference>
<feature type="chain" id="PRO_5045432519" description="Peptidase S1 domain-containing protein" evidence="4">
    <location>
        <begin position="22"/>
        <end position="308"/>
    </location>
</feature>
<evidence type="ECO:0000256" key="2">
    <source>
        <dbReference type="ARBA" id="ARBA00024195"/>
    </source>
</evidence>
<dbReference type="InterPro" id="IPR018114">
    <property type="entry name" value="TRYPSIN_HIS"/>
</dbReference>
<dbReference type="Pfam" id="PF00089">
    <property type="entry name" value="Trypsin"/>
    <property type="match status" value="1"/>
</dbReference>
<dbReference type="Proteomes" id="UP000069940">
    <property type="component" value="Unassembled WGS sequence"/>
</dbReference>
<evidence type="ECO:0000256" key="4">
    <source>
        <dbReference type="SAM" id="SignalP"/>
    </source>
</evidence>
<dbReference type="InterPro" id="IPR051333">
    <property type="entry name" value="CLIP_Serine_Protease"/>
</dbReference>
<dbReference type="PANTHER" id="PTHR24260:SF147">
    <property type="entry name" value="EG:BACR7A4.3 PROTEIN-RELATED"/>
    <property type="match status" value="1"/>
</dbReference>
<keyword evidence="3" id="KW-0645">Protease</keyword>
<keyword evidence="3" id="KW-0378">Hydrolase</keyword>
<dbReference type="PROSITE" id="PS50240">
    <property type="entry name" value="TRYPSIN_DOM"/>
    <property type="match status" value="1"/>
</dbReference>
<dbReference type="EnsemblMetazoa" id="AALFPA23_020053.R29531">
    <property type="protein sequence ID" value="AALFPA23_020053.P29531"/>
    <property type="gene ID" value="AALFPA23_020053"/>
</dbReference>
<dbReference type="PANTHER" id="PTHR24260">
    <property type="match status" value="1"/>
</dbReference>
<evidence type="ECO:0000259" key="5">
    <source>
        <dbReference type="PROSITE" id="PS50240"/>
    </source>
</evidence>
<feature type="domain" description="Peptidase S1" evidence="5">
    <location>
        <begin position="66"/>
        <end position="307"/>
    </location>
</feature>
<dbReference type="GeneID" id="109416204"/>
<protein>
    <recommendedName>
        <fullName evidence="5">Peptidase S1 domain-containing protein</fullName>
    </recommendedName>
</protein>
<evidence type="ECO:0000256" key="1">
    <source>
        <dbReference type="ARBA" id="ARBA00023157"/>
    </source>
</evidence>
<dbReference type="InterPro" id="IPR009003">
    <property type="entry name" value="Peptidase_S1_PA"/>
</dbReference>
<evidence type="ECO:0000313" key="7">
    <source>
        <dbReference type="Proteomes" id="UP000069940"/>
    </source>
</evidence>
<dbReference type="CDD" id="cd00190">
    <property type="entry name" value="Tryp_SPc"/>
    <property type="match status" value="1"/>
</dbReference>
<dbReference type="Gene3D" id="2.40.10.10">
    <property type="entry name" value="Trypsin-like serine proteases"/>
    <property type="match status" value="1"/>
</dbReference>
<dbReference type="InterPro" id="IPR043504">
    <property type="entry name" value="Peptidase_S1_PA_chymotrypsin"/>
</dbReference>
<keyword evidence="7" id="KW-1185">Reference proteome</keyword>
<dbReference type="InterPro" id="IPR001254">
    <property type="entry name" value="Trypsin_dom"/>
</dbReference>
<evidence type="ECO:0000256" key="3">
    <source>
        <dbReference type="RuleBase" id="RU363034"/>
    </source>
</evidence>
<proteinExistence type="inferred from homology"/>